<name>A0A6A6UD28_9PEZI</name>
<keyword evidence="2" id="KW-1185">Reference proteome</keyword>
<reference evidence="1" key="1">
    <citation type="journal article" date="2020" name="Stud. Mycol.">
        <title>101 Dothideomycetes genomes: a test case for predicting lifestyles and emergence of pathogens.</title>
        <authorList>
            <person name="Haridas S."/>
            <person name="Albert R."/>
            <person name="Binder M."/>
            <person name="Bloem J."/>
            <person name="Labutti K."/>
            <person name="Salamov A."/>
            <person name="Andreopoulos B."/>
            <person name="Baker S."/>
            <person name="Barry K."/>
            <person name="Bills G."/>
            <person name="Bluhm B."/>
            <person name="Cannon C."/>
            <person name="Castanera R."/>
            <person name="Culley D."/>
            <person name="Daum C."/>
            <person name="Ezra D."/>
            <person name="Gonzalez J."/>
            <person name="Henrissat B."/>
            <person name="Kuo A."/>
            <person name="Liang C."/>
            <person name="Lipzen A."/>
            <person name="Lutzoni F."/>
            <person name="Magnuson J."/>
            <person name="Mondo S."/>
            <person name="Nolan M."/>
            <person name="Ohm R."/>
            <person name="Pangilinan J."/>
            <person name="Park H.-J."/>
            <person name="Ramirez L."/>
            <person name="Alfaro M."/>
            <person name="Sun H."/>
            <person name="Tritt A."/>
            <person name="Yoshinaga Y."/>
            <person name="Zwiers L.-H."/>
            <person name="Turgeon B."/>
            <person name="Goodwin S."/>
            <person name="Spatafora J."/>
            <person name="Crous P."/>
            <person name="Grigoriev I."/>
        </authorList>
    </citation>
    <scope>NUCLEOTIDE SEQUENCE</scope>
    <source>
        <strain evidence="1">CBS 115976</strain>
    </source>
</reference>
<evidence type="ECO:0000313" key="2">
    <source>
        <dbReference type="Proteomes" id="UP000799302"/>
    </source>
</evidence>
<proteinExistence type="predicted"/>
<evidence type="ECO:0000313" key="1">
    <source>
        <dbReference type="EMBL" id="KAF2670189.1"/>
    </source>
</evidence>
<dbReference type="AlphaFoldDB" id="A0A6A6UD28"/>
<organism evidence="1 2">
    <name type="scientific">Microthyrium microscopicum</name>
    <dbReference type="NCBI Taxonomy" id="703497"/>
    <lineage>
        <taxon>Eukaryota</taxon>
        <taxon>Fungi</taxon>
        <taxon>Dikarya</taxon>
        <taxon>Ascomycota</taxon>
        <taxon>Pezizomycotina</taxon>
        <taxon>Dothideomycetes</taxon>
        <taxon>Dothideomycetes incertae sedis</taxon>
        <taxon>Microthyriales</taxon>
        <taxon>Microthyriaceae</taxon>
        <taxon>Microthyrium</taxon>
    </lineage>
</organism>
<dbReference type="Proteomes" id="UP000799302">
    <property type="component" value="Unassembled WGS sequence"/>
</dbReference>
<accession>A0A6A6UD28</accession>
<dbReference type="EMBL" id="MU004234">
    <property type="protein sequence ID" value="KAF2670189.1"/>
    <property type="molecule type" value="Genomic_DNA"/>
</dbReference>
<sequence length="86" mass="9148">MAACLSIVCPHAEARSGPYISFFNQDPSTIASDLIAEIVTGLTQSRAFASAGANSHGALLENGPKRILTNYRFGLLGLRIALYHSL</sequence>
<protein>
    <submittedName>
        <fullName evidence="1">Uncharacterized protein</fullName>
    </submittedName>
</protein>
<gene>
    <name evidence="1" type="ORF">BT63DRAFT_424137</name>
</gene>
<feature type="non-terminal residue" evidence="1">
    <location>
        <position position="86"/>
    </location>
</feature>